<comment type="similarity">
    <text evidence="1">Belongs to the type-I restriction system S methylase family.</text>
</comment>
<evidence type="ECO:0000313" key="6">
    <source>
        <dbReference type="Proteomes" id="UP000043437"/>
    </source>
</evidence>
<gene>
    <name evidence="5" type="ORF">HAL07_01480</name>
</gene>
<proteinExistence type="inferred from homology"/>
<dbReference type="PANTHER" id="PTHR30408">
    <property type="entry name" value="TYPE-1 RESTRICTION ENZYME ECOKI SPECIFICITY PROTEIN"/>
    <property type="match status" value="1"/>
</dbReference>
<dbReference type="InterPro" id="IPR000055">
    <property type="entry name" value="Restrct_endonuc_typeI_TRD"/>
</dbReference>
<evidence type="ECO:0000259" key="4">
    <source>
        <dbReference type="Pfam" id="PF01420"/>
    </source>
</evidence>
<dbReference type="GO" id="GO:0009307">
    <property type="term" value="P:DNA restriction-modification system"/>
    <property type="evidence" value="ECO:0007669"/>
    <property type="project" value="UniProtKB-KW"/>
</dbReference>
<keyword evidence="3" id="KW-0238">DNA-binding</keyword>
<dbReference type="Proteomes" id="UP000043437">
    <property type="component" value="Unassembled WGS sequence"/>
</dbReference>
<evidence type="ECO:0000313" key="5">
    <source>
        <dbReference type="EMBL" id="CRF52022.1"/>
    </source>
</evidence>
<dbReference type="AlphaFoldDB" id="A0A0K2Y107"/>
<dbReference type="PANTHER" id="PTHR30408:SF12">
    <property type="entry name" value="TYPE I RESTRICTION ENZYME MJAVIII SPECIFICITY SUBUNIT"/>
    <property type="match status" value="1"/>
</dbReference>
<evidence type="ECO:0000256" key="2">
    <source>
        <dbReference type="ARBA" id="ARBA00022747"/>
    </source>
</evidence>
<keyword evidence="2" id="KW-0680">Restriction system</keyword>
<dbReference type="GO" id="GO:0003677">
    <property type="term" value="F:DNA binding"/>
    <property type="evidence" value="ECO:0007669"/>
    <property type="project" value="UniProtKB-KW"/>
</dbReference>
<reference evidence="6" key="1">
    <citation type="submission" date="2014-12" db="EMBL/GenBank/DDBJ databases">
        <authorList>
            <person name="Jaenicke S."/>
        </authorList>
    </citation>
    <scope>NUCLEOTIDE SEQUENCE [LARGE SCALE GENOMIC DNA]</scope>
</reference>
<evidence type="ECO:0000256" key="1">
    <source>
        <dbReference type="ARBA" id="ARBA00010923"/>
    </source>
</evidence>
<dbReference type="Gene3D" id="3.90.220.20">
    <property type="entry name" value="DNA methylase specificity domains"/>
    <property type="match status" value="1"/>
</dbReference>
<evidence type="ECO:0000256" key="3">
    <source>
        <dbReference type="ARBA" id="ARBA00023125"/>
    </source>
</evidence>
<accession>A0A0K2Y107</accession>
<dbReference type="InterPro" id="IPR052021">
    <property type="entry name" value="Type-I_RS_S_subunit"/>
</dbReference>
<organism evidence="5 6">
    <name type="scientific">Helicobacter ailurogastricus</name>
    <dbReference type="NCBI Taxonomy" id="1578720"/>
    <lineage>
        <taxon>Bacteria</taxon>
        <taxon>Pseudomonadati</taxon>
        <taxon>Campylobacterota</taxon>
        <taxon>Epsilonproteobacteria</taxon>
        <taxon>Campylobacterales</taxon>
        <taxon>Helicobacteraceae</taxon>
        <taxon>Helicobacter</taxon>
    </lineage>
</organism>
<dbReference type="RefSeq" id="WP_053944777.1">
    <property type="nucleotide sequence ID" value="NZ_CDMG01000002.1"/>
</dbReference>
<sequence length="248" mass="28193">MARLAQWLLLETLLLNQRNHSIKTLKQSLGSSGRLDAEFYQEKYERAEAQLKKHGFVLLEDICSHINYGSVPTSPYCGRDEGIPYIKGLNLKNLSISGRLDCIKDTQKLASKFFTQKNDIIISQMGTVGDVGVVSQEQEGYIFASFTIRVRLKDPHFNPFYIALYIQDIAKNWYLQRHIAQASVRQNTDLPTIRKLYIPKIPTPIQENIAKHLQNSFTLRAQAKEALERAKMQLEHALNLGGGGETFV</sequence>
<dbReference type="Pfam" id="PF01420">
    <property type="entry name" value="Methylase_S"/>
    <property type="match status" value="1"/>
</dbReference>
<dbReference type="EMBL" id="CDMG01000002">
    <property type="protein sequence ID" value="CRF52022.1"/>
    <property type="molecule type" value="Genomic_DNA"/>
</dbReference>
<dbReference type="SUPFAM" id="SSF116734">
    <property type="entry name" value="DNA methylase specificity domain"/>
    <property type="match status" value="1"/>
</dbReference>
<protein>
    <submittedName>
        <fullName evidence="5">Restriction modification system DNA specificity domain</fullName>
    </submittedName>
</protein>
<feature type="domain" description="Type I restriction modification DNA specificity" evidence="4">
    <location>
        <begin position="59"/>
        <end position="228"/>
    </location>
</feature>
<dbReference type="InterPro" id="IPR044946">
    <property type="entry name" value="Restrct_endonuc_typeI_TRD_sf"/>
</dbReference>
<name>A0A0K2Y107_9HELI</name>
<dbReference type="GeneID" id="82131185"/>